<evidence type="ECO:0000259" key="8">
    <source>
        <dbReference type="SMART" id="SM00563"/>
    </source>
</evidence>
<keyword evidence="7" id="KW-1208">Phospholipid metabolism</keyword>
<comment type="domain">
    <text evidence="7">The HXXXXD motif is essential for acyltransferase activity and may constitute the binding site for the phosphate moiety of the glycerol-3-phosphate.</text>
</comment>
<gene>
    <name evidence="9" type="ORF">WMO37_11875</name>
</gene>
<dbReference type="SMART" id="SM00563">
    <property type="entry name" value="PlsC"/>
    <property type="match status" value="1"/>
</dbReference>
<keyword evidence="10" id="KW-1185">Reference proteome</keyword>
<accession>A0ABV1H7L1</accession>
<evidence type="ECO:0000256" key="7">
    <source>
        <dbReference type="RuleBase" id="RU361267"/>
    </source>
</evidence>
<dbReference type="EMBL" id="JBBMFS010000011">
    <property type="protein sequence ID" value="MEQ2555693.1"/>
    <property type="molecule type" value="Genomic_DNA"/>
</dbReference>
<dbReference type="Proteomes" id="UP001546774">
    <property type="component" value="Unassembled WGS sequence"/>
</dbReference>
<evidence type="ECO:0000256" key="6">
    <source>
        <dbReference type="ARBA" id="ARBA00023315"/>
    </source>
</evidence>
<evidence type="ECO:0000256" key="1">
    <source>
        <dbReference type="ARBA" id="ARBA00005189"/>
    </source>
</evidence>
<protein>
    <recommendedName>
        <fullName evidence="7">1-acyl-sn-glycerol-3-phosphate acyltransferase</fullName>
        <ecNumber evidence="7">2.3.1.51</ecNumber>
    </recommendedName>
</protein>
<comment type="caution">
    <text evidence="9">The sequence shown here is derived from an EMBL/GenBank/DDBJ whole genome shotgun (WGS) entry which is preliminary data.</text>
</comment>
<comment type="pathway">
    <text evidence="1">Lipid metabolism.</text>
</comment>
<dbReference type="EC" id="2.3.1.51" evidence="7"/>
<name>A0ABV1H7L1_9FIRM</name>
<organism evidence="9 10">
    <name type="scientific">Lachnospira intestinalis</name>
    <dbReference type="NCBI Taxonomy" id="3133158"/>
    <lineage>
        <taxon>Bacteria</taxon>
        <taxon>Bacillati</taxon>
        <taxon>Bacillota</taxon>
        <taxon>Clostridia</taxon>
        <taxon>Lachnospirales</taxon>
        <taxon>Lachnospiraceae</taxon>
        <taxon>Lachnospira</taxon>
    </lineage>
</organism>
<keyword evidence="7" id="KW-0594">Phospholipid biosynthesis</keyword>
<dbReference type="Pfam" id="PF01553">
    <property type="entry name" value="Acyltransferase"/>
    <property type="match status" value="1"/>
</dbReference>
<keyword evidence="5 7" id="KW-0443">Lipid metabolism</keyword>
<dbReference type="PANTHER" id="PTHR10434:SF64">
    <property type="entry name" value="1-ACYL-SN-GLYCEROL-3-PHOSPHATE ACYLTRANSFERASE-RELATED"/>
    <property type="match status" value="1"/>
</dbReference>
<evidence type="ECO:0000313" key="9">
    <source>
        <dbReference type="EMBL" id="MEQ2555693.1"/>
    </source>
</evidence>
<proteinExistence type="inferred from homology"/>
<evidence type="ECO:0000313" key="10">
    <source>
        <dbReference type="Proteomes" id="UP001546774"/>
    </source>
</evidence>
<feature type="domain" description="Phospholipid/glycerol acyltransferase" evidence="8">
    <location>
        <begin position="73"/>
        <end position="187"/>
    </location>
</feature>
<keyword evidence="3 7" id="KW-0444">Lipid biosynthesis</keyword>
<reference evidence="9" key="1">
    <citation type="submission" date="2024-03" db="EMBL/GenBank/DDBJ databases">
        <title>Human intestinal bacterial collection.</title>
        <authorList>
            <person name="Pauvert C."/>
            <person name="Hitch T.C.A."/>
            <person name="Clavel T."/>
        </authorList>
    </citation>
    <scope>NUCLEOTIDE SEQUENCE [LARGE SCALE GENOMIC DNA]</scope>
    <source>
        <strain evidence="9">CLA-AA-H89B</strain>
    </source>
</reference>
<dbReference type="InterPro" id="IPR002123">
    <property type="entry name" value="Plipid/glycerol_acylTrfase"/>
</dbReference>
<dbReference type="InterPro" id="IPR004552">
    <property type="entry name" value="AGP_acyltrans"/>
</dbReference>
<dbReference type="SUPFAM" id="SSF69593">
    <property type="entry name" value="Glycerol-3-phosphate (1)-acyltransferase"/>
    <property type="match status" value="1"/>
</dbReference>
<evidence type="ECO:0000256" key="2">
    <source>
        <dbReference type="ARBA" id="ARBA00008655"/>
    </source>
</evidence>
<sequence length="239" mass="27388">MIRSFLVIVFLILFFIFSLIALPVEWVIGKFNPDVKAVSSLRIVQGAFHIILFLAGVHTTVTGLENIPDDEPVLFIGNHRGFFDVIISYTYMKRPTGFVAKKEMKKALIIRRWMDNLFCLFLDRENMKEGLKTILKGIDYIKDGKSIVIFPEGTRNKGEGVQDFHAGSFKFAEKTGCKIIPMVQTNTDCIFERQFPRLKATHTTLAFGKPIDVNSFPKEERKKIAAYTHDVIVEMYEKE</sequence>
<dbReference type="NCBIfam" id="TIGR00530">
    <property type="entry name" value="AGP_acyltrn"/>
    <property type="match status" value="1"/>
</dbReference>
<evidence type="ECO:0000256" key="3">
    <source>
        <dbReference type="ARBA" id="ARBA00022516"/>
    </source>
</evidence>
<comment type="similarity">
    <text evidence="2 7">Belongs to the 1-acyl-sn-glycerol-3-phosphate acyltransferase family.</text>
</comment>
<evidence type="ECO:0000256" key="4">
    <source>
        <dbReference type="ARBA" id="ARBA00022679"/>
    </source>
</evidence>
<dbReference type="PANTHER" id="PTHR10434">
    <property type="entry name" value="1-ACYL-SN-GLYCEROL-3-PHOSPHATE ACYLTRANSFERASE"/>
    <property type="match status" value="1"/>
</dbReference>
<dbReference type="CDD" id="cd07989">
    <property type="entry name" value="LPLAT_AGPAT-like"/>
    <property type="match status" value="1"/>
</dbReference>
<keyword evidence="6 7" id="KW-0012">Acyltransferase</keyword>
<evidence type="ECO:0000256" key="5">
    <source>
        <dbReference type="ARBA" id="ARBA00023098"/>
    </source>
</evidence>
<comment type="catalytic activity">
    <reaction evidence="7">
        <text>a 1-acyl-sn-glycero-3-phosphate + an acyl-CoA = a 1,2-diacyl-sn-glycero-3-phosphate + CoA</text>
        <dbReference type="Rhea" id="RHEA:19709"/>
        <dbReference type="ChEBI" id="CHEBI:57287"/>
        <dbReference type="ChEBI" id="CHEBI:57970"/>
        <dbReference type="ChEBI" id="CHEBI:58342"/>
        <dbReference type="ChEBI" id="CHEBI:58608"/>
        <dbReference type="EC" id="2.3.1.51"/>
    </reaction>
</comment>
<keyword evidence="4 7" id="KW-0808">Transferase</keyword>
<dbReference type="GO" id="GO:0016746">
    <property type="term" value="F:acyltransferase activity"/>
    <property type="evidence" value="ECO:0007669"/>
    <property type="project" value="UniProtKB-KW"/>
</dbReference>